<dbReference type="OMA" id="ESMMAVE"/>
<dbReference type="OrthoDB" id="16820at2759"/>
<evidence type="ECO:0000256" key="1">
    <source>
        <dbReference type="SAM" id="MobiDB-lite"/>
    </source>
</evidence>
<evidence type="ECO:0000259" key="2">
    <source>
        <dbReference type="PROSITE" id="PS51819"/>
    </source>
</evidence>
<name>D8RIL5_SELML</name>
<reference evidence="4 5" key="1">
    <citation type="journal article" date="2011" name="Science">
        <title>The Selaginella genome identifies genetic changes associated with the evolution of vascular plants.</title>
        <authorList>
            <person name="Banks J.A."/>
            <person name="Nishiyama T."/>
            <person name="Hasebe M."/>
            <person name="Bowman J.L."/>
            <person name="Gribskov M."/>
            <person name="dePamphilis C."/>
            <person name="Albert V.A."/>
            <person name="Aono N."/>
            <person name="Aoyama T."/>
            <person name="Ambrose B.A."/>
            <person name="Ashton N.W."/>
            <person name="Axtell M.J."/>
            <person name="Barker E."/>
            <person name="Barker M.S."/>
            <person name="Bennetzen J.L."/>
            <person name="Bonawitz N.D."/>
            <person name="Chapple C."/>
            <person name="Cheng C."/>
            <person name="Correa L.G."/>
            <person name="Dacre M."/>
            <person name="DeBarry J."/>
            <person name="Dreyer I."/>
            <person name="Elias M."/>
            <person name="Engstrom E.M."/>
            <person name="Estelle M."/>
            <person name="Feng L."/>
            <person name="Finet C."/>
            <person name="Floyd S.K."/>
            <person name="Frommer W.B."/>
            <person name="Fujita T."/>
            <person name="Gramzow L."/>
            <person name="Gutensohn M."/>
            <person name="Harholt J."/>
            <person name="Hattori M."/>
            <person name="Heyl A."/>
            <person name="Hirai T."/>
            <person name="Hiwatashi Y."/>
            <person name="Ishikawa M."/>
            <person name="Iwata M."/>
            <person name="Karol K.G."/>
            <person name="Koehler B."/>
            <person name="Kolukisaoglu U."/>
            <person name="Kubo M."/>
            <person name="Kurata T."/>
            <person name="Lalonde S."/>
            <person name="Li K."/>
            <person name="Li Y."/>
            <person name="Litt A."/>
            <person name="Lyons E."/>
            <person name="Manning G."/>
            <person name="Maruyama T."/>
            <person name="Michael T.P."/>
            <person name="Mikami K."/>
            <person name="Miyazaki S."/>
            <person name="Morinaga S."/>
            <person name="Murata T."/>
            <person name="Mueller-Roeber B."/>
            <person name="Nelson D.R."/>
            <person name="Obara M."/>
            <person name="Oguri Y."/>
            <person name="Olmstead R.G."/>
            <person name="Onodera N."/>
            <person name="Petersen B.L."/>
            <person name="Pils B."/>
            <person name="Prigge M."/>
            <person name="Rensing S.A."/>
            <person name="Riano-Pachon D.M."/>
            <person name="Roberts A.W."/>
            <person name="Sato Y."/>
            <person name="Scheller H.V."/>
            <person name="Schulz B."/>
            <person name="Schulz C."/>
            <person name="Shakirov E.V."/>
            <person name="Shibagaki N."/>
            <person name="Shinohara N."/>
            <person name="Shippen D.E."/>
            <person name="Soerensen I."/>
            <person name="Sotooka R."/>
            <person name="Sugimoto N."/>
            <person name="Sugita M."/>
            <person name="Sumikawa N."/>
            <person name="Tanurdzic M."/>
            <person name="Theissen G."/>
            <person name="Ulvskov P."/>
            <person name="Wakazuki S."/>
            <person name="Weng J.K."/>
            <person name="Willats W.W."/>
            <person name="Wipf D."/>
            <person name="Wolf P.G."/>
            <person name="Yang L."/>
            <person name="Zimmer A.D."/>
            <person name="Zhu Q."/>
            <person name="Mitros T."/>
            <person name="Hellsten U."/>
            <person name="Loque D."/>
            <person name="Otillar R."/>
            <person name="Salamov A."/>
            <person name="Schmutz J."/>
            <person name="Shapiro H."/>
            <person name="Lindquist E."/>
            <person name="Lucas S."/>
            <person name="Rokhsar D."/>
            <person name="Grigoriev I.V."/>
        </authorList>
    </citation>
    <scope>NUCLEOTIDE SEQUENCE [LARGE SCALE GENOMIC DNA]</scope>
</reference>
<dbReference type="KEGG" id="smo:SELMODRAFT_94230"/>
<dbReference type="PANTHER" id="PTHR46142:SF3">
    <property type="entry name" value="F18B13.24 PROTEIN"/>
    <property type="match status" value="1"/>
</dbReference>
<dbReference type="Pfam" id="PF00903">
    <property type="entry name" value="Glyoxalase"/>
    <property type="match status" value="1"/>
</dbReference>
<dbReference type="FunCoup" id="D8RIL5">
    <property type="interactions" value="240"/>
</dbReference>
<dbReference type="PROSITE" id="PS51819">
    <property type="entry name" value="VOC"/>
    <property type="match status" value="1"/>
</dbReference>
<dbReference type="InterPro" id="IPR004360">
    <property type="entry name" value="Glyas_Fos-R_dOase_dom"/>
</dbReference>
<dbReference type="SUPFAM" id="SSF54593">
    <property type="entry name" value="Glyoxalase/Bleomycin resistance protein/Dihydroxybiphenyl dioxygenase"/>
    <property type="match status" value="1"/>
</dbReference>
<keyword evidence="5" id="KW-1185">Reference proteome</keyword>
<dbReference type="Gramene" id="EFJ07813">
    <property type="protein sequence ID" value="EFJ07813"/>
    <property type="gene ID" value="SELMODRAFT_133006"/>
</dbReference>
<accession>D8RIL5</accession>
<dbReference type="Gene3D" id="3.10.180.10">
    <property type="entry name" value="2,3-Dihydroxybiphenyl 1,2-Dioxygenase, domain 1"/>
    <property type="match status" value="1"/>
</dbReference>
<dbReference type="eggNOG" id="ENOG502QS24">
    <property type="taxonomic scope" value="Eukaryota"/>
</dbReference>
<proteinExistence type="predicted"/>
<dbReference type="InterPro" id="IPR037523">
    <property type="entry name" value="VOC_core"/>
</dbReference>
<dbReference type="InParanoid" id="D8RIL5"/>
<dbReference type="InterPro" id="IPR029068">
    <property type="entry name" value="Glyas_Bleomycin-R_OHBP_Dase"/>
</dbReference>
<evidence type="ECO:0000313" key="5">
    <source>
        <dbReference type="Proteomes" id="UP000001514"/>
    </source>
</evidence>
<feature type="region of interest" description="Disordered" evidence="1">
    <location>
        <begin position="1"/>
        <end position="25"/>
    </location>
</feature>
<dbReference type="EMBL" id="GL377580">
    <property type="protein sequence ID" value="EFJ28271.1"/>
    <property type="molecule type" value="Genomic_DNA"/>
</dbReference>
<evidence type="ECO:0000313" key="3">
    <source>
        <dbReference type="EMBL" id="EFJ07813.1"/>
    </source>
</evidence>
<dbReference type="Gramene" id="EFJ28271">
    <property type="protein sequence ID" value="EFJ28271"/>
    <property type="gene ID" value="SELMODRAFT_94230"/>
</dbReference>
<protein>
    <recommendedName>
        <fullName evidence="2">VOC domain-containing protein</fullName>
    </recommendedName>
</protein>
<sequence>MIQNASSAHGGGGAESLQNPQPLPLSSVNHLSRNCRDIQESLKFYVDVLGFVPVKRPNALEVRGAWLYNYGIGIHLLQQENAGPPQEHSINPRDDHISFQCEDLALVQKRLGDAGIKYEKRIVQERGIEVEQIFFHDPDGFMIEICTCERLPVEPLSSSTGKTREDF</sequence>
<dbReference type="AlphaFoldDB" id="D8RIL5"/>
<dbReference type="HOGENOM" id="CLU_046006_12_1_1"/>
<dbReference type="PANTHER" id="PTHR46142">
    <property type="match status" value="1"/>
</dbReference>
<gene>
    <name evidence="3" type="ORF">SELMODRAFT_133006</name>
    <name evidence="4" type="ORF">SELMODRAFT_94230</name>
</gene>
<organism evidence="5">
    <name type="scientific">Selaginella moellendorffii</name>
    <name type="common">Spikemoss</name>
    <dbReference type="NCBI Taxonomy" id="88036"/>
    <lineage>
        <taxon>Eukaryota</taxon>
        <taxon>Viridiplantae</taxon>
        <taxon>Streptophyta</taxon>
        <taxon>Embryophyta</taxon>
        <taxon>Tracheophyta</taxon>
        <taxon>Lycopodiopsida</taxon>
        <taxon>Selaginellales</taxon>
        <taxon>Selaginellaceae</taxon>
        <taxon>Selaginella</taxon>
    </lineage>
</organism>
<feature type="domain" description="VOC" evidence="2">
    <location>
        <begin position="27"/>
        <end position="148"/>
    </location>
</feature>
<dbReference type="CDD" id="cd07245">
    <property type="entry name" value="VOC_like"/>
    <property type="match status" value="1"/>
</dbReference>
<dbReference type="Proteomes" id="UP000001514">
    <property type="component" value="Unassembled WGS sequence"/>
</dbReference>
<dbReference type="EMBL" id="GL377680">
    <property type="protein sequence ID" value="EFJ07813.1"/>
    <property type="molecule type" value="Genomic_DNA"/>
</dbReference>
<evidence type="ECO:0000313" key="4">
    <source>
        <dbReference type="EMBL" id="EFJ28271.1"/>
    </source>
</evidence>
<dbReference type="KEGG" id="smo:SELMODRAFT_133006"/>